<gene>
    <name evidence="1" type="ORF">SAMN05216361_0032</name>
</gene>
<dbReference type="EMBL" id="FQWD01000010">
    <property type="protein sequence ID" value="SHH39701.1"/>
    <property type="molecule type" value="Genomic_DNA"/>
</dbReference>
<dbReference type="OrthoDB" id="9912253at2"/>
<evidence type="ECO:0000313" key="2">
    <source>
        <dbReference type="Proteomes" id="UP000184520"/>
    </source>
</evidence>
<accession>A0A1M5SMB6</accession>
<keyword evidence="2" id="KW-1185">Reference proteome</keyword>
<dbReference type="STRING" id="634436.SAMN05216361_0032"/>
<dbReference type="AlphaFoldDB" id="A0A1M5SMB6"/>
<proteinExistence type="predicted"/>
<reference evidence="2" key="1">
    <citation type="submission" date="2016-11" db="EMBL/GenBank/DDBJ databases">
        <authorList>
            <person name="Varghese N."/>
            <person name="Submissions S."/>
        </authorList>
    </citation>
    <scope>NUCLEOTIDE SEQUENCE [LARGE SCALE GENOMIC DNA]</scope>
    <source>
        <strain evidence="2">CGMCC 1.8995</strain>
    </source>
</reference>
<protein>
    <submittedName>
        <fullName evidence="1">Uncharacterized protein</fullName>
    </submittedName>
</protein>
<dbReference type="RefSeq" id="WP_073325379.1">
    <property type="nucleotide sequence ID" value="NZ_FQWD01000010.1"/>
</dbReference>
<organism evidence="1 2">
    <name type="scientific">Marisediminitalea aggregata</name>
    <dbReference type="NCBI Taxonomy" id="634436"/>
    <lineage>
        <taxon>Bacteria</taxon>
        <taxon>Pseudomonadati</taxon>
        <taxon>Pseudomonadota</taxon>
        <taxon>Gammaproteobacteria</taxon>
        <taxon>Alteromonadales</taxon>
        <taxon>Alteromonadaceae</taxon>
        <taxon>Marisediminitalea</taxon>
    </lineage>
</organism>
<evidence type="ECO:0000313" key="1">
    <source>
        <dbReference type="EMBL" id="SHH39701.1"/>
    </source>
</evidence>
<name>A0A1M5SMB6_9ALTE</name>
<dbReference type="Proteomes" id="UP000184520">
    <property type="component" value="Unassembled WGS sequence"/>
</dbReference>
<sequence>MGTDDEVSVLEQIIYTTYATLQDKGLHLNVIRDEVIQRVADNAPHTFLASELKSNLISTLAEIVSQVEKE</sequence>